<comment type="caution">
    <text evidence="2">The sequence shown here is derived from an EMBL/GenBank/DDBJ whole genome shotgun (WGS) entry which is preliminary data.</text>
</comment>
<feature type="signal peptide" evidence="1">
    <location>
        <begin position="1"/>
        <end position="18"/>
    </location>
</feature>
<dbReference type="STRING" id="1317122.ATO12_18330"/>
<dbReference type="AlphaFoldDB" id="A0A023BSL7"/>
<dbReference type="RefSeq" id="WP_034242757.1">
    <property type="nucleotide sequence ID" value="NZ_AQRA01000006.1"/>
</dbReference>
<dbReference type="InterPro" id="IPR007497">
    <property type="entry name" value="SIMPL/DUF541"/>
</dbReference>
<organism evidence="2 3">
    <name type="scientific">Aquimarina atlantica</name>
    <dbReference type="NCBI Taxonomy" id="1317122"/>
    <lineage>
        <taxon>Bacteria</taxon>
        <taxon>Pseudomonadati</taxon>
        <taxon>Bacteroidota</taxon>
        <taxon>Flavobacteriia</taxon>
        <taxon>Flavobacteriales</taxon>
        <taxon>Flavobacteriaceae</taxon>
        <taxon>Aquimarina</taxon>
    </lineage>
</organism>
<keyword evidence="1" id="KW-0732">Signal</keyword>
<dbReference type="Gene3D" id="3.30.110.170">
    <property type="entry name" value="Protein of unknown function (DUF541), domain 1"/>
    <property type="match status" value="1"/>
</dbReference>
<gene>
    <name evidence="2" type="ORF">ATO12_18330</name>
</gene>
<feature type="chain" id="PRO_5001511862" description="SIMPL domain-containing protein" evidence="1">
    <location>
        <begin position="19"/>
        <end position="337"/>
    </location>
</feature>
<reference evidence="2 3" key="1">
    <citation type="submission" date="2014-04" db="EMBL/GenBank/DDBJ databases">
        <title>Aquimarina sp. 22II-S11-z7 Genome Sequencing.</title>
        <authorList>
            <person name="Lai Q."/>
        </authorList>
    </citation>
    <scope>NUCLEOTIDE SEQUENCE [LARGE SCALE GENOMIC DNA]</scope>
    <source>
        <strain evidence="2 3">22II-S11-z7</strain>
    </source>
</reference>
<evidence type="ECO:0000256" key="1">
    <source>
        <dbReference type="SAM" id="SignalP"/>
    </source>
</evidence>
<keyword evidence="3" id="KW-1185">Reference proteome</keyword>
<dbReference type="Proteomes" id="UP000023541">
    <property type="component" value="Unassembled WGS sequence"/>
</dbReference>
<evidence type="ECO:0008006" key="4">
    <source>
        <dbReference type="Google" id="ProtNLM"/>
    </source>
</evidence>
<dbReference type="OrthoDB" id="1228710at2"/>
<dbReference type="PANTHER" id="PTHR34387:SF2">
    <property type="entry name" value="SLR1258 PROTEIN"/>
    <property type="match status" value="1"/>
</dbReference>
<dbReference type="EMBL" id="AQRA01000006">
    <property type="protein sequence ID" value="EZH72976.1"/>
    <property type="molecule type" value="Genomic_DNA"/>
</dbReference>
<evidence type="ECO:0000313" key="2">
    <source>
        <dbReference type="EMBL" id="EZH72976.1"/>
    </source>
</evidence>
<proteinExistence type="predicted"/>
<accession>A0A023BSL7</accession>
<dbReference type="GO" id="GO:0006974">
    <property type="term" value="P:DNA damage response"/>
    <property type="evidence" value="ECO:0007669"/>
    <property type="project" value="TreeGrafter"/>
</dbReference>
<dbReference type="InterPro" id="IPR052022">
    <property type="entry name" value="26kDa_periplasmic_antigen"/>
</dbReference>
<dbReference type="eggNOG" id="COG2968">
    <property type="taxonomic scope" value="Bacteria"/>
</dbReference>
<dbReference type="Gene3D" id="3.30.70.2970">
    <property type="entry name" value="Protein of unknown function (DUF541), domain 2"/>
    <property type="match status" value="1"/>
</dbReference>
<name>A0A023BSL7_9FLAO</name>
<evidence type="ECO:0000313" key="3">
    <source>
        <dbReference type="Proteomes" id="UP000023541"/>
    </source>
</evidence>
<protein>
    <recommendedName>
        <fullName evidence="4">SIMPL domain-containing protein</fullName>
    </recommendedName>
</protein>
<dbReference type="Pfam" id="PF04402">
    <property type="entry name" value="SIMPL"/>
    <property type="match status" value="1"/>
</dbReference>
<dbReference type="PANTHER" id="PTHR34387">
    <property type="entry name" value="SLR1258 PROTEIN"/>
    <property type="match status" value="1"/>
</dbReference>
<sequence length="337" mass="38904">MKNLIYIFLVFSSLSAFAQIKGNATIISRQNIIVPTELANADIYGNQIQQFRQKDLTPNPVITIDAKVLNNIVADSYTAIFNIVQIGKTSQETNTIMNERVEKVKDELRTKGILEGDLIIDVISFVPVYETVVEKKLFSKKYNEVPKGFELQQNIHIKFTNVNQFEKILSTCANNEIYNLVKVDYFINDIQTVYKQLRTEILKTLKEKQQFYTDLGFDLTSYHPTIADTKYCHFPKEFYKSYQAFHSTSLDTFNKKQGIVAAKKQTTYYYDPISYKGYDMVINSSIVEPVVQIGMEIKLQYTPKPKEQKPIEKEVTNPKYFLISPDGKVDIKELKLN</sequence>